<dbReference type="EMBL" id="FJUW01000007">
    <property type="protein sequence ID" value="CZS93559.1"/>
    <property type="molecule type" value="Genomic_DNA"/>
</dbReference>
<reference evidence="3" key="1">
    <citation type="submission" date="2016-03" db="EMBL/GenBank/DDBJ databases">
        <authorList>
            <person name="Ploux O."/>
        </authorList>
    </citation>
    <scope>NUCLEOTIDE SEQUENCE [LARGE SCALE GENOMIC DNA]</scope>
    <source>
        <strain evidence="3">UK7</strain>
    </source>
</reference>
<organism evidence="2 3">
    <name type="scientific">Rhynchosporium graminicola</name>
    <dbReference type="NCBI Taxonomy" id="2792576"/>
    <lineage>
        <taxon>Eukaryota</taxon>
        <taxon>Fungi</taxon>
        <taxon>Dikarya</taxon>
        <taxon>Ascomycota</taxon>
        <taxon>Pezizomycotina</taxon>
        <taxon>Leotiomycetes</taxon>
        <taxon>Helotiales</taxon>
        <taxon>Ploettnerulaceae</taxon>
        <taxon>Rhynchosporium</taxon>
    </lineage>
</organism>
<feature type="region of interest" description="Disordered" evidence="1">
    <location>
        <begin position="325"/>
        <end position="409"/>
    </location>
</feature>
<feature type="compositionally biased region" description="Acidic residues" evidence="1">
    <location>
        <begin position="371"/>
        <end position="390"/>
    </location>
</feature>
<protein>
    <submittedName>
        <fullName evidence="2">Uncharacterized protein</fullName>
    </submittedName>
</protein>
<evidence type="ECO:0000256" key="1">
    <source>
        <dbReference type="SAM" id="MobiDB-lite"/>
    </source>
</evidence>
<sequence>MASTTMDVIEAEWAERTLKFPSALRWVDFEDREDGTKAPPPARQLEWIDYGKKRTTHKLVYDDEYLYDDEYQRYVLYTFTGARIKKHEVVVCSNAIGKLFKFWCADKSAKPATFTKTWFECYEGLLSSDVVWMVEQFQLLGAGDVKIMARKAQNMMGFINPWDFDQKKNKSKPTRAMKRSQETKMPAQAYTKGTQCYEDKGCGKKSTGTKQPGLLRIKVTSKTEDIASKSRIETSKVTKKADDMNSKSKIETCAVVKKTEDAVRKPTIETGKVTKKTEDIASKSTIETVTKKAPDITSKSTIGAGAVIKETGDVDSKAAIQTGTVARKTEDTASEHFPTYKENLKRPSPESVPASKSAGTGNKLAEHLDEPSDNQSEEESAPGSDDDEIDQYGNYKWDNESDEASYEEYDPQYSQKRIPLMLLPAGAKQGKVEPEDYPQEYNMVTDRVGCYVTKDGEKEFFVYKPEGGWMEYYMITHCEVQGRDSTQTLVERTLIRRPV</sequence>
<keyword evidence="3" id="KW-1185">Reference proteome</keyword>
<evidence type="ECO:0000313" key="3">
    <source>
        <dbReference type="Proteomes" id="UP000178129"/>
    </source>
</evidence>
<name>A0A1E1K648_9HELO</name>
<comment type="caution">
    <text evidence="2">The sequence shown here is derived from an EMBL/GenBank/DDBJ whole genome shotgun (WGS) entry which is preliminary data.</text>
</comment>
<proteinExistence type="predicted"/>
<feature type="compositionally biased region" description="Basic and acidic residues" evidence="1">
    <location>
        <begin position="327"/>
        <end position="348"/>
    </location>
</feature>
<dbReference type="Proteomes" id="UP000178129">
    <property type="component" value="Unassembled WGS sequence"/>
</dbReference>
<dbReference type="InParanoid" id="A0A1E1K648"/>
<feature type="compositionally biased region" description="Acidic residues" evidence="1">
    <location>
        <begin position="400"/>
        <end position="409"/>
    </location>
</feature>
<gene>
    <name evidence="2" type="ORF">RCO7_09533</name>
</gene>
<dbReference type="AlphaFoldDB" id="A0A1E1K648"/>
<accession>A0A1E1K648</accession>
<evidence type="ECO:0000313" key="2">
    <source>
        <dbReference type="EMBL" id="CZS93559.1"/>
    </source>
</evidence>